<feature type="region of interest" description="Disordered" evidence="5">
    <location>
        <begin position="400"/>
        <end position="420"/>
    </location>
</feature>
<evidence type="ECO:0000256" key="2">
    <source>
        <dbReference type="ARBA" id="ARBA00022741"/>
    </source>
</evidence>
<protein>
    <submittedName>
        <fullName evidence="7">Phosphoribosylglycinamide synthetase</fullName>
    </submittedName>
</protein>
<reference evidence="7" key="1">
    <citation type="submission" date="2019-08" db="EMBL/GenBank/DDBJ databases">
        <title>Complete genome sequence of a mangrove-derived Streptomyces xiamenensis.</title>
        <authorList>
            <person name="Xu J."/>
        </authorList>
    </citation>
    <scope>NUCLEOTIDE SEQUENCE</scope>
    <source>
        <strain evidence="7">318</strain>
    </source>
</reference>
<dbReference type="InterPro" id="IPR011761">
    <property type="entry name" value="ATP-grasp"/>
</dbReference>
<dbReference type="Pfam" id="PF02655">
    <property type="entry name" value="ATP-grasp_3"/>
    <property type="match status" value="1"/>
</dbReference>
<keyword evidence="2 4" id="KW-0547">Nucleotide-binding</keyword>
<dbReference type="PANTHER" id="PTHR43585">
    <property type="entry name" value="FUMIPYRROLE BIOSYNTHESIS PROTEIN C"/>
    <property type="match status" value="1"/>
</dbReference>
<dbReference type="GO" id="GO:0005524">
    <property type="term" value="F:ATP binding"/>
    <property type="evidence" value="ECO:0007669"/>
    <property type="project" value="UniProtKB-UniRule"/>
</dbReference>
<keyword evidence="1" id="KW-0436">Ligase</keyword>
<evidence type="ECO:0000256" key="3">
    <source>
        <dbReference type="ARBA" id="ARBA00022840"/>
    </source>
</evidence>
<keyword evidence="3 4" id="KW-0067">ATP-binding</keyword>
<evidence type="ECO:0000256" key="1">
    <source>
        <dbReference type="ARBA" id="ARBA00022598"/>
    </source>
</evidence>
<dbReference type="AlphaFoldDB" id="A0A0F7FTQ8"/>
<keyword evidence="8" id="KW-1185">Reference proteome</keyword>
<dbReference type="GO" id="GO:0046872">
    <property type="term" value="F:metal ion binding"/>
    <property type="evidence" value="ECO:0007669"/>
    <property type="project" value="InterPro"/>
</dbReference>
<evidence type="ECO:0000313" key="8">
    <source>
        <dbReference type="Proteomes" id="UP000034034"/>
    </source>
</evidence>
<evidence type="ECO:0000313" key="7">
    <source>
        <dbReference type="EMBL" id="AKG43128.1"/>
    </source>
</evidence>
<evidence type="ECO:0000256" key="5">
    <source>
        <dbReference type="SAM" id="MobiDB-lite"/>
    </source>
</evidence>
<dbReference type="EMBL" id="CP009922">
    <property type="protein sequence ID" value="AKG43128.1"/>
    <property type="molecule type" value="Genomic_DNA"/>
</dbReference>
<dbReference type="PANTHER" id="PTHR43585:SF2">
    <property type="entry name" value="ATP-GRASP ENZYME FSQD"/>
    <property type="match status" value="1"/>
</dbReference>
<evidence type="ECO:0000259" key="6">
    <source>
        <dbReference type="PROSITE" id="PS50975"/>
    </source>
</evidence>
<dbReference type="HOGENOM" id="CLU_029016_6_0_11"/>
<organism evidence="7 8">
    <name type="scientific">Streptomyces xiamenensis</name>
    <dbReference type="NCBI Taxonomy" id="408015"/>
    <lineage>
        <taxon>Bacteria</taxon>
        <taxon>Bacillati</taxon>
        <taxon>Actinomycetota</taxon>
        <taxon>Actinomycetes</taxon>
        <taxon>Kitasatosporales</taxon>
        <taxon>Streptomycetaceae</taxon>
        <taxon>Streptomyces</taxon>
    </lineage>
</organism>
<dbReference type="GO" id="GO:0016874">
    <property type="term" value="F:ligase activity"/>
    <property type="evidence" value="ECO:0007669"/>
    <property type="project" value="UniProtKB-KW"/>
</dbReference>
<dbReference type="InterPro" id="IPR040570">
    <property type="entry name" value="LAL_C2"/>
</dbReference>
<dbReference type="SUPFAM" id="SSF56059">
    <property type="entry name" value="Glutathione synthetase ATP-binding domain-like"/>
    <property type="match status" value="1"/>
</dbReference>
<dbReference type="Pfam" id="PF18603">
    <property type="entry name" value="LAL_C2"/>
    <property type="match status" value="1"/>
</dbReference>
<dbReference type="Proteomes" id="UP000034034">
    <property type="component" value="Chromosome"/>
</dbReference>
<dbReference type="KEGG" id="sxi:SXIM_17440"/>
<evidence type="ECO:0000256" key="4">
    <source>
        <dbReference type="PROSITE-ProRule" id="PRU00409"/>
    </source>
</evidence>
<dbReference type="InterPro" id="IPR003806">
    <property type="entry name" value="ATP-grasp_PylC-type"/>
</dbReference>
<dbReference type="InterPro" id="IPR052032">
    <property type="entry name" value="ATP-dep_AA_Ligase"/>
</dbReference>
<dbReference type="PROSITE" id="PS50975">
    <property type="entry name" value="ATP_GRASP"/>
    <property type="match status" value="1"/>
</dbReference>
<accession>A0A0F7FTQ8</accession>
<dbReference type="STRING" id="408015.SXIM_17440"/>
<dbReference type="Gene3D" id="3.30.470.20">
    <property type="entry name" value="ATP-grasp fold, B domain"/>
    <property type="match status" value="1"/>
</dbReference>
<dbReference type="RefSeq" id="WP_052384948.1">
    <property type="nucleotide sequence ID" value="NZ_CP009922.3"/>
</dbReference>
<proteinExistence type="predicted"/>
<feature type="domain" description="ATP-grasp" evidence="6">
    <location>
        <begin position="114"/>
        <end position="303"/>
    </location>
</feature>
<dbReference type="PATRIC" id="fig|408015.6.peg.1780"/>
<gene>
    <name evidence="7" type="ORF">SXIM_17440</name>
</gene>
<name>A0A0F7FTQ8_9ACTN</name>
<feature type="compositionally biased region" description="Basic and acidic residues" evidence="5">
    <location>
        <begin position="409"/>
        <end position="420"/>
    </location>
</feature>
<sequence length="420" mass="43294">MAQAPLAVLLSPRLEEVRAARVVGARTLVLAPDRAAPGIREAVAAAHDALTVDWLDHQGLLMAIGHLAGHPARVSVFGFAEASALVAARVNEALRFRGNPHAAVAYLTDKVALRGKVNQLTGTPVRFEQCDRVTHLVAAAERVGFPCVAKPRTGSGGQEVHLLRDVADAALLAAELVSEPALIIEEFLEGPEYSVLAHSRDGEHTVLAVARKHLSDGPGFTEEGHDLPADLGPGDAAAIGDLVTATLGAAGHRAGLSLTEVVRTAQGPRLIESHAHPGPGRLGDLLALATGTDPVALAVATALRLPVPAPHPSSGRRYAGIRTLRLPPGRLDAVHGIDEAYALPGVADIGITVRVGSHVPEATSRAAGHGFITAVASCPQEVEAVLGKALGLLRPVVGGADPGASGRPAHPEKEEEHTAA</sequence>